<evidence type="ECO:0000313" key="3">
    <source>
        <dbReference type="Proteomes" id="UP001189429"/>
    </source>
</evidence>
<evidence type="ECO:0000256" key="1">
    <source>
        <dbReference type="SAM" id="MobiDB-lite"/>
    </source>
</evidence>
<keyword evidence="3" id="KW-1185">Reference proteome</keyword>
<gene>
    <name evidence="2" type="ORF">PCOR1329_LOCUS70126</name>
</gene>
<dbReference type="EMBL" id="CAUYUJ010019246">
    <property type="protein sequence ID" value="CAK0889642.1"/>
    <property type="molecule type" value="Genomic_DNA"/>
</dbReference>
<feature type="region of interest" description="Disordered" evidence="1">
    <location>
        <begin position="1"/>
        <end position="36"/>
    </location>
</feature>
<dbReference type="Proteomes" id="UP001189429">
    <property type="component" value="Unassembled WGS sequence"/>
</dbReference>
<proteinExistence type="predicted"/>
<feature type="compositionally biased region" description="Low complexity" evidence="1">
    <location>
        <begin position="1"/>
        <end position="13"/>
    </location>
</feature>
<reference evidence="2" key="1">
    <citation type="submission" date="2023-10" db="EMBL/GenBank/DDBJ databases">
        <authorList>
            <person name="Chen Y."/>
            <person name="Shah S."/>
            <person name="Dougan E. K."/>
            <person name="Thang M."/>
            <person name="Chan C."/>
        </authorList>
    </citation>
    <scope>NUCLEOTIDE SEQUENCE [LARGE SCALE GENOMIC DNA]</scope>
</reference>
<organism evidence="2 3">
    <name type="scientific">Prorocentrum cordatum</name>
    <dbReference type="NCBI Taxonomy" id="2364126"/>
    <lineage>
        <taxon>Eukaryota</taxon>
        <taxon>Sar</taxon>
        <taxon>Alveolata</taxon>
        <taxon>Dinophyceae</taxon>
        <taxon>Prorocentrales</taxon>
        <taxon>Prorocentraceae</taxon>
        <taxon>Prorocentrum</taxon>
    </lineage>
</organism>
<comment type="caution">
    <text evidence="2">The sequence shown here is derived from an EMBL/GenBank/DDBJ whole genome shotgun (WGS) entry which is preliminary data.</text>
</comment>
<sequence length="282" mass="32305">MPGRPFCGAAPPGRRGRRAAPRGAVAEATREAETDGEVDVEDGLEPEVDHWAELEAAKAKRGLTAKLPWPRSTCEVMIDAMTTIQHFWRKAGHEKGHLRHQSDIFTLWPAKVVQAAAALRPRYADRDRRPPSPWEPIMVVYDYPNPRRNWMVSPRIDLWKHMSQQGPRVLQKGLSIAFADTYTENLDELTKGRCPEEIMYMIELLTREFPRRQVLVTGDPKLQRLARSHCLVRSPKWLEQELLRTGEPGKRALKAFEPGDDSTYDEVMRLPNLLQDLWLVGM</sequence>
<evidence type="ECO:0000313" key="2">
    <source>
        <dbReference type="EMBL" id="CAK0889642.1"/>
    </source>
</evidence>
<accession>A0ABN9WW83</accession>
<protein>
    <submittedName>
        <fullName evidence="2">Uncharacterized protein</fullName>
    </submittedName>
</protein>
<name>A0ABN9WW83_9DINO</name>